<name>A0A346XU87_9ACTN</name>
<dbReference type="KEGG" id="euz:DVS28_a1083"/>
<evidence type="ECO:0000313" key="2">
    <source>
        <dbReference type="EMBL" id="AXV05784.1"/>
    </source>
</evidence>
<organism evidence="2 3">
    <name type="scientific">Euzebya pacifica</name>
    <dbReference type="NCBI Taxonomy" id="1608957"/>
    <lineage>
        <taxon>Bacteria</taxon>
        <taxon>Bacillati</taxon>
        <taxon>Actinomycetota</taxon>
        <taxon>Nitriliruptoria</taxon>
        <taxon>Euzebyales</taxon>
    </lineage>
</organism>
<keyword evidence="3" id="KW-1185">Reference proteome</keyword>
<dbReference type="AlphaFoldDB" id="A0A346XU87"/>
<protein>
    <submittedName>
        <fullName evidence="2">Uncharacterized protein</fullName>
    </submittedName>
</protein>
<evidence type="ECO:0000256" key="1">
    <source>
        <dbReference type="SAM" id="MobiDB-lite"/>
    </source>
</evidence>
<accession>A0A346XU87</accession>
<gene>
    <name evidence="2" type="ORF">DVS28_a1083</name>
</gene>
<feature type="region of interest" description="Disordered" evidence="1">
    <location>
        <begin position="21"/>
        <end position="43"/>
    </location>
</feature>
<sequence length="43" mass="4538">MTVTDVGPSMIPLPMIEVTSPDASRLRAQEQATGSSPWGPAVR</sequence>
<evidence type="ECO:0000313" key="3">
    <source>
        <dbReference type="Proteomes" id="UP000264006"/>
    </source>
</evidence>
<dbReference type="EMBL" id="CP031165">
    <property type="protein sequence ID" value="AXV05784.1"/>
    <property type="molecule type" value="Genomic_DNA"/>
</dbReference>
<dbReference type="Proteomes" id="UP000264006">
    <property type="component" value="Chromosome"/>
</dbReference>
<reference evidence="2 3" key="1">
    <citation type="submission" date="2018-09" db="EMBL/GenBank/DDBJ databases">
        <title>Complete genome sequence of Euzebya sp. DY32-46 isolated from seawater of Pacific Ocean.</title>
        <authorList>
            <person name="Xu L."/>
            <person name="Wu Y.-H."/>
            <person name="Xu X.-W."/>
        </authorList>
    </citation>
    <scope>NUCLEOTIDE SEQUENCE [LARGE SCALE GENOMIC DNA]</scope>
    <source>
        <strain evidence="2 3">DY32-46</strain>
    </source>
</reference>
<proteinExistence type="predicted"/>